<dbReference type="GO" id="GO:0018666">
    <property type="term" value="F:2,4-dichlorophenol 6-monooxygenase activity"/>
    <property type="evidence" value="ECO:0007669"/>
    <property type="project" value="UniProtKB-EC"/>
</dbReference>
<reference evidence="6 8" key="3">
    <citation type="submission" date="2018-06" db="EMBL/GenBank/DDBJ databases">
        <authorList>
            <consortium name="Pathogen Informatics"/>
            <person name="Doyle S."/>
        </authorList>
    </citation>
    <scope>NUCLEOTIDE SEQUENCE [LARGE SCALE GENOMIC DNA]</scope>
    <source>
        <strain evidence="6 8">NCTC13159</strain>
    </source>
</reference>
<dbReference type="EMBL" id="UGSJ01000001">
    <property type="protein sequence ID" value="SUA92789.1"/>
    <property type="molecule type" value="Genomic_DNA"/>
</dbReference>
<dbReference type="EMBL" id="CP010310">
    <property type="protein sequence ID" value="AJC22888.1"/>
    <property type="molecule type" value="Genomic_DNA"/>
</dbReference>
<evidence type="ECO:0000256" key="1">
    <source>
        <dbReference type="ARBA" id="ARBA00001974"/>
    </source>
</evidence>
<feature type="domain" description="FAD-binding" evidence="4">
    <location>
        <begin position="5"/>
        <end position="356"/>
    </location>
</feature>
<dbReference type="Gene3D" id="3.30.9.10">
    <property type="entry name" value="D-Amino Acid Oxidase, subunit A, domain 2"/>
    <property type="match status" value="1"/>
</dbReference>
<accession>A0AAJ4ZG55</accession>
<evidence type="ECO:0000256" key="3">
    <source>
        <dbReference type="ARBA" id="ARBA00022827"/>
    </source>
</evidence>
<dbReference type="KEGG" id="ppul:RO07_24930"/>
<name>A0AAJ4ZG55_PANPU</name>
<dbReference type="InterPro" id="IPR036188">
    <property type="entry name" value="FAD/NAD-bd_sf"/>
</dbReference>
<reference evidence="7" key="1">
    <citation type="submission" date="2014-12" db="EMBL/GenBank/DDBJ databases">
        <title>Complete Genome Sequencing of Pandoraea pulmonicola DSM 16583.</title>
        <authorList>
            <person name="Chan K.-G."/>
        </authorList>
    </citation>
    <scope>NUCLEOTIDE SEQUENCE [LARGE SCALE GENOMIC DNA]</scope>
    <source>
        <strain evidence="7">DSM 16583</strain>
    </source>
</reference>
<dbReference type="SUPFAM" id="SSF51905">
    <property type="entry name" value="FAD/NAD(P)-binding domain"/>
    <property type="match status" value="1"/>
</dbReference>
<dbReference type="Pfam" id="PF01494">
    <property type="entry name" value="FAD_binding_3"/>
    <property type="match status" value="1"/>
</dbReference>
<protein>
    <submittedName>
        <fullName evidence="6">2,4-dichlorophenol 6-monooxygenase</fullName>
        <ecNumber evidence="6">1.14.13.20</ecNumber>
    </submittedName>
</protein>
<dbReference type="PRINTS" id="PR00420">
    <property type="entry name" value="RNGMNOXGNASE"/>
</dbReference>
<proteinExistence type="predicted"/>
<organism evidence="6 8">
    <name type="scientific">Pandoraea pulmonicola</name>
    <dbReference type="NCBI Taxonomy" id="93221"/>
    <lineage>
        <taxon>Bacteria</taxon>
        <taxon>Pseudomonadati</taxon>
        <taxon>Pseudomonadota</taxon>
        <taxon>Betaproteobacteria</taxon>
        <taxon>Burkholderiales</taxon>
        <taxon>Burkholderiaceae</taxon>
        <taxon>Pandoraea</taxon>
    </lineage>
</organism>
<keyword evidence="3" id="KW-0274">FAD</keyword>
<evidence type="ECO:0000313" key="8">
    <source>
        <dbReference type="Proteomes" id="UP000254589"/>
    </source>
</evidence>
<dbReference type="NCBIfam" id="NF004780">
    <property type="entry name" value="PRK06126.1"/>
    <property type="match status" value="1"/>
</dbReference>
<evidence type="ECO:0000313" key="5">
    <source>
        <dbReference type="EMBL" id="AJC22888.1"/>
    </source>
</evidence>
<dbReference type="InterPro" id="IPR002938">
    <property type="entry name" value="FAD-bd"/>
</dbReference>
<dbReference type="Proteomes" id="UP000035086">
    <property type="component" value="Chromosome"/>
</dbReference>
<comment type="cofactor">
    <cofactor evidence="1">
        <name>FAD</name>
        <dbReference type="ChEBI" id="CHEBI:57692"/>
    </cofactor>
</comment>
<evidence type="ECO:0000256" key="2">
    <source>
        <dbReference type="ARBA" id="ARBA00022630"/>
    </source>
</evidence>
<dbReference type="Proteomes" id="UP000254589">
    <property type="component" value="Unassembled WGS sequence"/>
</dbReference>
<dbReference type="GO" id="GO:0071949">
    <property type="term" value="F:FAD binding"/>
    <property type="evidence" value="ECO:0007669"/>
    <property type="project" value="InterPro"/>
</dbReference>
<dbReference type="RefSeq" id="WP_039412543.1">
    <property type="nucleotide sequence ID" value="NZ_CP010310.2"/>
</dbReference>
<dbReference type="Gene3D" id="3.50.50.60">
    <property type="entry name" value="FAD/NAD(P)-binding domain"/>
    <property type="match status" value="1"/>
</dbReference>
<dbReference type="PANTHER" id="PTHR43004">
    <property type="entry name" value="TRK SYSTEM POTASSIUM UPTAKE PROTEIN"/>
    <property type="match status" value="1"/>
</dbReference>
<dbReference type="EC" id="1.14.13.20" evidence="6"/>
<keyword evidence="2" id="KW-0285">Flavoprotein</keyword>
<dbReference type="AlphaFoldDB" id="A0AAJ4ZG55"/>
<evidence type="ECO:0000259" key="4">
    <source>
        <dbReference type="Pfam" id="PF01494"/>
    </source>
</evidence>
<dbReference type="PANTHER" id="PTHR43004:SF19">
    <property type="entry name" value="BINDING MONOOXYGENASE, PUTATIVE (JCVI)-RELATED"/>
    <property type="match status" value="1"/>
</dbReference>
<evidence type="ECO:0000313" key="7">
    <source>
        <dbReference type="Proteomes" id="UP000035086"/>
    </source>
</evidence>
<keyword evidence="7" id="KW-1185">Reference proteome</keyword>
<sequence>MKDIETSVLIVGAGPVGLALANELAYRGIAFILVEKSDGSVLFPAGEGIFSRTMEHLRRWGLADRARVNEGFPDDYPLNVGFATSLSGKLLAAFEAPSNRAMPARSPHSPEGNIICPKQIFDPLLRRGAEERGADLRYDTELLDFRESGETVVATVRNDATGSTYEIHATYLAACDGGRSHVRKRLNIPFIGEFATGHNFAVFFRAPELLNEIESRFGKRFVQLHTVNTPNRPYFTSVNGRDQWRMSMYVPQDTSPDPAAALSRAIGIPLQTEIIRAQPWAGHRVVASKYRVGRTFLLGDAVQLRWPKGGFGANTGIGDAVDLGWKLAATIQGWGGSALLDSYEVERRPIAVRNVNEGANNRTFDALIEQDPMLDDDSAQGQARRTRVENQIHALRLREFQTQGIQLGYRYRQSPICLSDDTLEPPDDHMSYQPSTWPGSRAPHAWLDDRRSTLDLFGRGFVLVRFDNAPGPTSLTAAARSLGMPFEEAQIHSSVLRNLYERDYVLVRPDGHVAWRADALPEDALSILNHVRGGSPRAA</sequence>
<gene>
    <name evidence="6" type="primary">tfdB_2</name>
    <name evidence="6" type="ORF">NCTC13159_04327</name>
    <name evidence="5" type="ORF">RO07_24930</name>
</gene>
<evidence type="ECO:0000313" key="6">
    <source>
        <dbReference type="EMBL" id="SUA92789.1"/>
    </source>
</evidence>
<keyword evidence="6" id="KW-0560">Oxidoreductase</keyword>
<dbReference type="InterPro" id="IPR050641">
    <property type="entry name" value="RIFMO-like"/>
</dbReference>
<dbReference type="Gene3D" id="3.40.30.120">
    <property type="match status" value="1"/>
</dbReference>
<reference evidence="5" key="2">
    <citation type="submission" date="2016-11" db="EMBL/GenBank/DDBJ databases">
        <title>Complete Genome Sequencing of Pandoraea pulmonicola DSM 16583.</title>
        <authorList>
            <person name="Chan K.-G."/>
        </authorList>
    </citation>
    <scope>NUCLEOTIDE SEQUENCE</scope>
    <source>
        <strain evidence="5">DSM 16583</strain>
    </source>
</reference>
<dbReference type="Pfam" id="PF21274">
    <property type="entry name" value="Rng_hyd_C"/>
    <property type="match status" value="1"/>
</dbReference>